<reference evidence="1" key="1">
    <citation type="submission" date="2018-05" db="EMBL/GenBank/DDBJ databases">
        <authorList>
            <person name="Lanie J.A."/>
            <person name="Ng W.-L."/>
            <person name="Kazmierczak K.M."/>
            <person name="Andrzejewski T.M."/>
            <person name="Davidsen T.M."/>
            <person name="Wayne K.J."/>
            <person name="Tettelin H."/>
            <person name="Glass J.I."/>
            <person name="Rusch D."/>
            <person name="Podicherti R."/>
            <person name="Tsui H.-C.T."/>
            <person name="Winkler M.E."/>
        </authorList>
    </citation>
    <scope>NUCLEOTIDE SEQUENCE</scope>
</reference>
<name>A0A381X9X8_9ZZZZ</name>
<gene>
    <name evidence="1" type="ORF">METZ01_LOCUS114430</name>
</gene>
<organism evidence="1">
    <name type="scientific">marine metagenome</name>
    <dbReference type="NCBI Taxonomy" id="408172"/>
    <lineage>
        <taxon>unclassified sequences</taxon>
        <taxon>metagenomes</taxon>
        <taxon>ecological metagenomes</taxon>
    </lineage>
</organism>
<protein>
    <recommendedName>
        <fullName evidence="2">DUF2520 domain-containing protein</fullName>
    </recommendedName>
</protein>
<proteinExistence type="predicted"/>
<evidence type="ECO:0000313" key="1">
    <source>
        <dbReference type="EMBL" id="SVA61576.1"/>
    </source>
</evidence>
<feature type="non-terminal residue" evidence="1">
    <location>
        <position position="1"/>
    </location>
</feature>
<dbReference type="EMBL" id="UINC01014440">
    <property type="protein sequence ID" value="SVA61576.1"/>
    <property type="molecule type" value="Genomic_DNA"/>
</dbReference>
<evidence type="ECO:0008006" key="2">
    <source>
        <dbReference type="Google" id="ProtNLM"/>
    </source>
</evidence>
<dbReference type="AlphaFoldDB" id="A0A381X9X8"/>
<sequence length="363" mass="39755">VNLTMIGVGNLMEIIWPIISRVVGGDDVADRVIGVTADEADIARKEAVFGFPLVLNDNHAALRDNHPDLIMFSPPPTVAPDLIDSVLRPYYEERRTEGGPLPVLYAFPPVPLGQAYFPPVPLGQAYLDALGDDVLVVNMIPNNVTSIAGRPVVDEGHYTVTYAAPWPTERVAELQNLFAGQGEYVEVDSHQIVPMLGGLCVINSLWYALPIVADRLELDHNDVGEYLRARVRDLTGFAPAQSTPIRGEDLRDHADYLTAMARAWHDGIARYYAETDLAPDTARTFVHRHLDLMLHTAQVEPREVLEDLSVGAATKGGVLERALRCAREDLLPALADDVDWNQVTDLVTASAHTVKEHGLTLAG</sequence>
<accession>A0A381X9X8</accession>